<dbReference type="Proteomes" id="UP000009374">
    <property type="component" value="Unassembled WGS sequence"/>
</dbReference>
<proteinExistence type="predicted"/>
<dbReference type="InterPro" id="IPR016047">
    <property type="entry name" value="M23ase_b-sheet_dom"/>
</dbReference>
<dbReference type="InterPro" id="IPR050570">
    <property type="entry name" value="Cell_wall_metabolism_enzyme"/>
</dbReference>
<keyword evidence="4" id="KW-1185">Reference proteome</keyword>
<dbReference type="EMBL" id="GG693860">
    <property type="protein sequence ID" value="EES53545.1"/>
    <property type="molecule type" value="Genomic_DNA"/>
</dbReference>
<dbReference type="AlphaFoldDB" id="C6HV31"/>
<dbReference type="SUPFAM" id="SSF51261">
    <property type="entry name" value="Duplicated hybrid motif"/>
    <property type="match status" value="1"/>
</dbReference>
<dbReference type="GO" id="GO:0004222">
    <property type="term" value="F:metalloendopeptidase activity"/>
    <property type="evidence" value="ECO:0007669"/>
    <property type="project" value="TreeGrafter"/>
</dbReference>
<dbReference type="CDD" id="cd12797">
    <property type="entry name" value="M23_peptidase"/>
    <property type="match status" value="1"/>
</dbReference>
<evidence type="ECO:0000259" key="2">
    <source>
        <dbReference type="Pfam" id="PF01551"/>
    </source>
</evidence>
<feature type="domain" description="M23ase beta-sheet core" evidence="2">
    <location>
        <begin position="303"/>
        <end position="397"/>
    </location>
</feature>
<dbReference type="InterPro" id="IPR011055">
    <property type="entry name" value="Dup_hybrid_motif"/>
</dbReference>
<keyword evidence="1" id="KW-0732">Signal</keyword>
<protein>
    <submittedName>
        <fullName evidence="3">Peptidase M23B</fullName>
    </submittedName>
</protein>
<dbReference type="Gene3D" id="2.70.70.10">
    <property type="entry name" value="Glucose Permease (Domain IIA)"/>
    <property type="match status" value="1"/>
</dbReference>
<dbReference type="PANTHER" id="PTHR21666">
    <property type="entry name" value="PEPTIDASE-RELATED"/>
    <property type="match status" value="1"/>
</dbReference>
<reference evidence="3 4" key="1">
    <citation type="journal article" date="2009" name="Appl. Environ. Microbiol.">
        <title>Community genomic and proteomic analyses of chemoautotrophic iron-oxidizing "Leptospirillum rubarum" (Group II) and "Leptospirillum ferrodiazotrophum" (Group III) bacteria in acid mine drainage biofilms.</title>
        <authorList>
            <person name="Goltsman D.S."/>
            <person name="Denef V.J."/>
            <person name="Singer S.W."/>
            <person name="VerBerkmoes N.C."/>
            <person name="Lefsrud M."/>
            <person name="Mueller R.S."/>
            <person name="Dick G.J."/>
            <person name="Sun C.L."/>
            <person name="Wheeler K.E."/>
            <person name="Zemla A."/>
            <person name="Baker B.J."/>
            <person name="Hauser L."/>
            <person name="Land M."/>
            <person name="Shah M.B."/>
            <person name="Thelen M.P."/>
            <person name="Hettich R.L."/>
            <person name="Banfield J.F."/>
        </authorList>
    </citation>
    <scope>NUCLEOTIDE SEQUENCE [LARGE SCALE GENOMIC DNA]</scope>
</reference>
<evidence type="ECO:0000313" key="4">
    <source>
        <dbReference type="Proteomes" id="UP000009374"/>
    </source>
</evidence>
<evidence type="ECO:0000313" key="3">
    <source>
        <dbReference type="EMBL" id="EES53545.1"/>
    </source>
</evidence>
<name>C6HV31_9BACT</name>
<gene>
    <name evidence="3" type="ORF">UBAL3_78220011</name>
</gene>
<accession>C6HV31</accession>
<sequence length="403" mass="46639">MKTGSPGESSFSLRQWVDSSQTLRVLLFFLFCSLTFFHSISLSLADEISIDRQLEKRQKEMKALKKRLLENKRRIIQVRGRRQKLKKKILSLKVRAEEFHLKIERLQIREIRDKLAIRRVQHAIDRLDTIVDADLREKGSLESVLLSRKAEQALSRMDGVDIVPESVVHSYVLSDQSQRLSSLVHGYRHKEHHLKGSRSQLKDLEKREVSLLKRQQAEESGLTTKMEHIKTEIAQLRKQEGSIHADNKSILRRRKKLMELIVRLERRRRREGRREIHRNPPVLGRSHFLWPLRGKIIEPFGTFHDGIDIAAPIGEKVRAAWSGKVLFARSYTGYGRLIILSHGNHLYTLYGHLDRLYAREGEHVPAGKVLGTVGRGGTKGKSTLFFGVTHRGHPMSPMRFLTH</sequence>
<evidence type="ECO:0000256" key="1">
    <source>
        <dbReference type="ARBA" id="ARBA00022729"/>
    </source>
</evidence>
<dbReference type="PANTHER" id="PTHR21666:SF289">
    <property type="entry name" value="L-ALA--D-GLU ENDOPEPTIDASE"/>
    <property type="match status" value="1"/>
</dbReference>
<organism evidence="3 4">
    <name type="scientific">Leptospirillum ferrodiazotrophum</name>
    <dbReference type="NCBI Taxonomy" id="412449"/>
    <lineage>
        <taxon>Bacteria</taxon>
        <taxon>Pseudomonadati</taxon>
        <taxon>Nitrospirota</taxon>
        <taxon>Nitrospiria</taxon>
        <taxon>Nitrospirales</taxon>
        <taxon>Nitrospiraceae</taxon>
        <taxon>Leptospirillum</taxon>
    </lineage>
</organism>
<dbReference type="Pfam" id="PF01551">
    <property type="entry name" value="Peptidase_M23"/>
    <property type="match status" value="1"/>
</dbReference>